<reference evidence="3" key="1">
    <citation type="submission" date="2020-09" db="EMBL/GenBank/DDBJ databases">
        <title>Desulfogranum mesoprofundum gen. nov., sp. nov., a novel mesophilic, sulfate-reducing chemolithoautotroph isolated from a deep-sea hydrothermal vent chimney in the Suiyo Seamount.</title>
        <authorList>
            <person name="Hashimoto Y."/>
            <person name="Nakagawa S."/>
        </authorList>
    </citation>
    <scope>NUCLEOTIDE SEQUENCE</scope>
    <source>
        <strain evidence="3">KT2</strain>
    </source>
</reference>
<dbReference type="EMBL" id="AP024086">
    <property type="protein sequence ID" value="BCL62680.1"/>
    <property type="molecule type" value="Genomic_DNA"/>
</dbReference>
<name>A0A8D5FKP6_9BACT</name>
<evidence type="ECO:0000313" key="3">
    <source>
        <dbReference type="EMBL" id="BCL62680.1"/>
    </source>
</evidence>
<dbReference type="GO" id="GO:0009253">
    <property type="term" value="P:peptidoglycan catabolic process"/>
    <property type="evidence" value="ECO:0007669"/>
    <property type="project" value="TreeGrafter"/>
</dbReference>
<protein>
    <recommendedName>
        <fullName evidence="5">Peptidoglycan binding-like domain-containing protein</fullName>
    </recommendedName>
</protein>
<evidence type="ECO:0008006" key="5">
    <source>
        <dbReference type="Google" id="ProtNLM"/>
    </source>
</evidence>
<dbReference type="Proteomes" id="UP000826725">
    <property type="component" value="Chromosome"/>
</dbReference>
<dbReference type="KEGG" id="dbk:DGMP_33730"/>
<gene>
    <name evidence="3" type="ORF">DGMP_33730</name>
</gene>
<evidence type="ECO:0000259" key="1">
    <source>
        <dbReference type="Pfam" id="PF01471"/>
    </source>
</evidence>
<sequence length="120" mass="13402">MLKLFTGADGPAFLMLKNFFVLKRYNNADAYALAVGLLADRLAGSDGMVQSWPRKPGALDIDEKIELQERLKKLGYYTGEIDGSLGRESRKAIRKYQVEAGIKADGIPGKELLQKLRRRS</sequence>
<evidence type="ECO:0000259" key="2">
    <source>
        <dbReference type="Pfam" id="PF13406"/>
    </source>
</evidence>
<dbReference type="GO" id="GO:0008933">
    <property type="term" value="F:peptidoglycan lytic transglycosylase activity"/>
    <property type="evidence" value="ECO:0007669"/>
    <property type="project" value="TreeGrafter"/>
</dbReference>
<feature type="domain" description="Peptidoglycan binding-like" evidence="1">
    <location>
        <begin position="65"/>
        <end position="116"/>
    </location>
</feature>
<dbReference type="InterPro" id="IPR002477">
    <property type="entry name" value="Peptidoglycan-bd-like"/>
</dbReference>
<dbReference type="Pfam" id="PF13406">
    <property type="entry name" value="SLT_2"/>
    <property type="match status" value="1"/>
</dbReference>
<dbReference type="InterPro" id="IPR031304">
    <property type="entry name" value="SLT_2"/>
</dbReference>
<evidence type="ECO:0000313" key="4">
    <source>
        <dbReference type="Proteomes" id="UP000826725"/>
    </source>
</evidence>
<dbReference type="InterPro" id="IPR043426">
    <property type="entry name" value="MltB-like"/>
</dbReference>
<organism evidence="3 4">
    <name type="scientific">Desulfomarina profundi</name>
    <dbReference type="NCBI Taxonomy" id="2772557"/>
    <lineage>
        <taxon>Bacteria</taxon>
        <taxon>Pseudomonadati</taxon>
        <taxon>Thermodesulfobacteriota</taxon>
        <taxon>Desulfobulbia</taxon>
        <taxon>Desulfobulbales</taxon>
        <taxon>Desulfobulbaceae</taxon>
        <taxon>Desulfomarina</taxon>
    </lineage>
</organism>
<proteinExistence type="predicted"/>
<dbReference type="AlphaFoldDB" id="A0A8D5FKP6"/>
<feature type="domain" description="Transglycosylase SLT" evidence="2">
    <location>
        <begin position="5"/>
        <end position="40"/>
    </location>
</feature>
<dbReference type="PANTHER" id="PTHR30163:SF8">
    <property type="entry name" value="LYTIC MUREIN TRANSGLYCOSYLASE"/>
    <property type="match status" value="1"/>
</dbReference>
<accession>A0A8D5FKP6</accession>
<dbReference type="Pfam" id="PF01471">
    <property type="entry name" value="PG_binding_1"/>
    <property type="match status" value="1"/>
</dbReference>
<dbReference type="PANTHER" id="PTHR30163">
    <property type="entry name" value="MEMBRANE-BOUND LYTIC MUREIN TRANSGLYCOSYLASE B"/>
    <property type="match status" value="1"/>
</dbReference>
<keyword evidence="4" id="KW-1185">Reference proteome</keyword>